<comment type="caution">
    <text evidence="1">The sequence shown here is derived from an EMBL/GenBank/DDBJ whole genome shotgun (WGS) entry which is preliminary data.</text>
</comment>
<gene>
    <name evidence="1" type="ORF">VT50_0210635</name>
</gene>
<organism evidence="1 2">
    <name type="scientific">Streptomyces antioxidans</name>
    <dbReference type="NCBI Taxonomy" id="1507734"/>
    <lineage>
        <taxon>Bacteria</taxon>
        <taxon>Bacillati</taxon>
        <taxon>Actinomycetota</taxon>
        <taxon>Actinomycetes</taxon>
        <taxon>Kitasatosporales</taxon>
        <taxon>Streptomycetaceae</taxon>
        <taxon>Streptomyces</taxon>
    </lineage>
</organism>
<evidence type="ECO:0000313" key="1">
    <source>
        <dbReference type="EMBL" id="OPF80991.1"/>
    </source>
</evidence>
<dbReference type="RefSeq" id="WP_046084069.1">
    <property type="nucleotide sequence ID" value="NZ_LAKD02000027.1"/>
</dbReference>
<accession>A0A1V4D7H5</accession>
<reference evidence="1" key="1">
    <citation type="submission" date="2016-12" db="EMBL/GenBank/DDBJ databases">
        <title>Genome sequence of Streptomyces antioxidans MUSC 164.</title>
        <authorList>
            <person name="Lee L.-H."/>
            <person name="Ser H.-L."/>
        </authorList>
    </citation>
    <scope>NUCLEOTIDE SEQUENCE [LARGE SCALE GENOMIC DNA]</scope>
    <source>
        <strain evidence="1">MUSC 164</strain>
    </source>
</reference>
<proteinExistence type="predicted"/>
<keyword evidence="2" id="KW-1185">Reference proteome</keyword>
<dbReference type="OrthoDB" id="3940945at2"/>
<sequence length="448" mass="50453">MSDATHAPDATVDDDATVTGTYQKTGTLLHSSAAAHAEQLSPVLDKYQVDKGEMESALPPHRKLNTSCFRPEAHPTQVVRMNLDDDLADNLARQLRCQAVIQESFAAASIGSYFPVSTMFENCVLFVPSAKRFYDLNQDLVQEHFPEVETAVVNAFIVPAEKRPYGTHAASSIALQIPSLVKKQLGFPTEYRSFHTALTPTPLNRQPFVIFEEAELEAPNLPYTYEKMLEHGLEGAEKDAVDKALYLFLEGRLSEIDLPSVRDFLMAMYWAKTYADTPSPGYYCDSRVGDALVFDNYRAHADSTLPRTTKDRLTIDLRCFNKVFYPKGMTSGLDFIVDPDERAYQTRRKWASIEFLLATLGYESVDEFLRLVFGGTLRAADIDPFGLMTDLQFGIYNKSEYHLLDQNLDDHYERVEALYDRIAKEGEYVLPERARQRLTALSETGSAG</sequence>
<dbReference type="AlphaFoldDB" id="A0A1V4D7H5"/>
<name>A0A1V4D7H5_9ACTN</name>
<protein>
    <submittedName>
        <fullName evidence="1">Uncharacterized protein</fullName>
    </submittedName>
</protein>
<evidence type="ECO:0000313" key="2">
    <source>
        <dbReference type="Proteomes" id="UP000033615"/>
    </source>
</evidence>
<dbReference type="EMBL" id="LAKD02000027">
    <property type="protein sequence ID" value="OPF80991.1"/>
    <property type="molecule type" value="Genomic_DNA"/>
</dbReference>
<dbReference type="Proteomes" id="UP000033615">
    <property type="component" value="Unassembled WGS sequence"/>
</dbReference>